<organism evidence="8 9">
    <name type="scientific">Teratosphaeria nubilosa</name>
    <dbReference type="NCBI Taxonomy" id="161662"/>
    <lineage>
        <taxon>Eukaryota</taxon>
        <taxon>Fungi</taxon>
        <taxon>Dikarya</taxon>
        <taxon>Ascomycota</taxon>
        <taxon>Pezizomycotina</taxon>
        <taxon>Dothideomycetes</taxon>
        <taxon>Dothideomycetidae</taxon>
        <taxon>Mycosphaerellales</taxon>
        <taxon>Teratosphaeriaceae</taxon>
        <taxon>Teratosphaeria</taxon>
    </lineage>
</organism>
<comment type="similarity">
    <text evidence="1 7">Belongs to the peptidase S10 family.</text>
</comment>
<feature type="signal peptide" evidence="7">
    <location>
        <begin position="1"/>
        <end position="18"/>
    </location>
</feature>
<dbReference type="PRINTS" id="PR00724">
    <property type="entry name" value="CRBOXYPTASEC"/>
</dbReference>
<accession>A0A6G1KW45</accession>
<dbReference type="EC" id="3.4.16.-" evidence="7"/>
<keyword evidence="5 7" id="KW-0378">Hydrolase</keyword>
<dbReference type="GO" id="GO:0004185">
    <property type="term" value="F:serine-type carboxypeptidase activity"/>
    <property type="evidence" value="ECO:0007669"/>
    <property type="project" value="UniProtKB-UniRule"/>
</dbReference>
<evidence type="ECO:0000256" key="2">
    <source>
        <dbReference type="ARBA" id="ARBA00022645"/>
    </source>
</evidence>
<evidence type="ECO:0000256" key="7">
    <source>
        <dbReference type="RuleBase" id="RU361156"/>
    </source>
</evidence>
<name>A0A6G1KW45_9PEZI</name>
<dbReference type="Gene3D" id="3.40.50.1820">
    <property type="entry name" value="alpha/beta hydrolase"/>
    <property type="match status" value="1"/>
</dbReference>
<dbReference type="InterPro" id="IPR001563">
    <property type="entry name" value="Peptidase_S10"/>
</dbReference>
<gene>
    <name evidence="8" type="ORF">EJ03DRAFT_14479</name>
</gene>
<dbReference type="InterPro" id="IPR018202">
    <property type="entry name" value="Ser_caboxypep_ser_AS"/>
</dbReference>
<dbReference type="PANTHER" id="PTHR11802">
    <property type="entry name" value="SERINE PROTEASE FAMILY S10 SERINE CARBOXYPEPTIDASE"/>
    <property type="match status" value="1"/>
</dbReference>
<dbReference type="FunFam" id="3.40.50.1820:FF:000118">
    <property type="entry name" value="Carboxypeptidase"/>
    <property type="match status" value="1"/>
</dbReference>
<dbReference type="InterPro" id="IPR029058">
    <property type="entry name" value="AB_hydrolase_fold"/>
</dbReference>
<sequence length="561" mass="62397">MRLLSCAVTGLLVGSAVSRDLRHVRKNTINDKVERRGQSHHKASNYTGTCYGGPCSNRTIIPQNENTTKFAVDGTKIPDVDFDIGESYAGLLPISSKPNSSELYFWFYPSSNPLAEEEILIWLNGGPGCSSLEGILQENGPFLWQYGTYKPVKNPYTWVNLTNVVWIEQPAGTGFSPLKGTPAPTNEIEVAEQFLGFWKNFIDTFGLHGKKVYITGESYAGYYVPYIADAMHNATEASNNTDYYNIQSILFYDPSTSYGVLQDDIPTVPFIEYWAGLFSFNQSFIDDVHQRADACGYTDFYNLAMTFPPNGTLPTPPNVDYTTPGCEIWNDVFNAAQLVNPCWDVYQVATTCPLLWDVLGYPGSFSYLPEGAQIYFNRTDVQKAINAPIGNWEECAYGVLETDTSPPSGLSVLPRVIEKNKKTIIGHGLLDMILLANGTIMMIQNMTWNGAQGFSVPPTEWDQFYVPYHSELSESTLAGAGYFGNYHTERGLTFCTVDLSGHMIPQYAPSAAYRHLEFLLGRIESLGEVSDFTTQTGDFGNGYNFSIDNLSKRSPGHMMML</sequence>
<evidence type="ECO:0000313" key="9">
    <source>
        <dbReference type="Proteomes" id="UP000799436"/>
    </source>
</evidence>
<keyword evidence="6" id="KW-0325">Glycoprotein</keyword>
<evidence type="ECO:0000256" key="4">
    <source>
        <dbReference type="ARBA" id="ARBA00022729"/>
    </source>
</evidence>
<protein>
    <recommendedName>
        <fullName evidence="7">Carboxypeptidase</fullName>
        <ecNumber evidence="7">3.4.16.-</ecNumber>
    </recommendedName>
</protein>
<evidence type="ECO:0000256" key="6">
    <source>
        <dbReference type="ARBA" id="ARBA00023180"/>
    </source>
</evidence>
<proteinExistence type="inferred from homology"/>
<dbReference type="SUPFAM" id="SSF53474">
    <property type="entry name" value="alpha/beta-Hydrolases"/>
    <property type="match status" value="1"/>
</dbReference>
<evidence type="ECO:0000313" key="8">
    <source>
        <dbReference type="EMBL" id="KAF2764861.1"/>
    </source>
</evidence>
<dbReference type="OrthoDB" id="443318at2759"/>
<dbReference type="GO" id="GO:0006508">
    <property type="term" value="P:proteolysis"/>
    <property type="evidence" value="ECO:0007669"/>
    <property type="project" value="UniProtKB-KW"/>
</dbReference>
<dbReference type="PROSITE" id="PS00131">
    <property type="entry name" value="CARBOXYPEPT_SER_SER"/>
    <property type="match status" value="1"/>
</dbReference>
<dbReference type="EMBL" id="ML995908">
    <property type="protein sequence ID" value="KAF2764861.1"/>
    <property type="molecule type" value="Genomic_DNA"/>
</dbReference>
<feature type="chain" id="PRO_5026375720" description="Carboxypeptidase" evidence="7">
    <location>
        <begin position="19"/>
        <end position="561"/>
    </location>
</feature>
<dbReference type="Proteomes" id="UP000799436">
    <property type="component" value="Unassembled WGS sequence"/>
</dbReference>
<keyword evidence="2 7" id="KW-0121">Carboxypeptidase</keyword>
<evidence type="ECO:0000256" key="5">
    <source>
        <dbReference type="ARBA" id="ARBA00022801"/>
    </source>
</evidence>
<evidence type="ECO:0000256" key="1">
    <source>
        <dbReference type="ARBA" id="ARBA00009431"/>
    </source>
</evidence>
<evidence type="ECO:0000256" key="3">
    <source>
        <dbReference type="ARBA" id="ARBA00022670"/>
    </source>
</evidence>
<keyword evidence="9" id="KW-1185">Reference proteome</keyword>
<reference evidence="8" key="1">
    <citation type="journal article" date="2020" name="Stud. Mycol.">
        <title>101 Dothideomycetes genomes: a test case for predicting lifestyles and emergence of pathogens.</title>
        <authorList>
            <person name="Haridas S."/>
            <person name="Albert R."/>
            <person name="Binder M."/>
            <person name="Bloem J."/>
            <person name="Labutti K."/>
            <person name="Salamov A."/>
            <person name="Andreopoulos B."/>
            <person name="Baker S."/>
            <person name="Barry K."/>
            <person name="Bills G."/>
            <person name="Bluhm B."/>
            <person name="Cannon C."/>
            <person name="Castanera R."/>
            <person name="Culley D."/>
            <person name="Daum C."/>
            <person name="Ezra D."/>
            <person name="Gonzalez J."/>
            <person name="Henrissat B."/>
            <person name="Kuo A."/>
            <person name="Liang C."/>
            <person name="Lipzen A."/>
            <person name="Lutzoni F."/>
            <person name="Magnuson J."/>
            <person name="Mondo S."/>
            <person name="Nolan M."/>
            <person name="Ohm R."/>
            <person name="Pangilinan J."/>
            <person name="Park H.-J."/>
            <person name="Ramirez L."/>
            <person name="Alfaro M."/>
            <person name="Sun H."/>
            <person name="Tritt A."/>
            <person name="Yoshinaga Y."/>
            <person name="Zwiers L.-H."/>
            <person name="Turgeon B."/>
            <person name="Goodwin S."/>
            <person name="Spatafora J."/>
            <person name="Crous P."/>
            <person name="Grigoriev I."/>
        </authorList>
    </citation>
    <scope>NUCLEOTIDE SEQUENCE</scope>
    <source>
        <strain evidence="8">CBS 116005</strain>
    </source>
</reference>
<dbReference type="Pfam" id="PF00450">
    <property type="entry name" value="Peptidase_S10"/>
    <property type="match status" value="1"/>
</dbReference>
<keyword evidence="3 7" id="KW-0645">Protease</keyword>
<keyword evidence="4 7" id="KW-0732">Signal</keyword>
<dbReference type="PANTHER" id="PTHR11802:SF479">
    <property type="entry name" value="CARBOXYPEPTIDASE"/>
    <property type="match status" value="1"/>
</dbReference>
<dbReference type="AlphaFoldDB" id="A0A6G1KW45"/>